<keyword evidence="3" id="KW-1133">Transmembrane helix</keyword>
<feature type="domain" description="Cell envelope-related transcriptional attenuator" evidence="4">
    <location>
        <begin position="139"/>
        <end position="300"/>
    </location>
</feature>
<dbReference type="InterPro" id="IPR050922">
    <property type="entry name" value="LytR/CpsA/Psr_CW_biosynth"/>
</dbReference>
<dbReference type="EMBL" id="FOIE01000008">
    <property type="protein sequence ID" value="SET77667.1"/>
    <property type="molecule type" value="Genomic_DNA"/>
</dbReference>
<dbReference type="PANTHER" id="PTHR33392">
    <property type="entry name" value="POLYISOPRENYL-TEICHOIC ACID--PEPTIDOGLYCAN TEICHOIC ACID TRANSFERASE TAGU"/>
    <property type="match status" value="1"/>
</dbReference>
<dbReference type="Pfam" id="PF13399">
    <property type="entry name" value="LytR_C"/>
    <property type="match status" value="1"/>
</dbReference>
<evidence type="ECO:0000256" key="2">
    <source>
        <dbReference type="SAM" id="MobiDB-lite"/>
    </source>
</evidence>
<name>A0A1I0H1T7_9ACTN</name>
<keyword evidence="7" id="KW-1185">Reference proteome</keyword>
<dbReference type="NCBIfam" id="TIGR00350">
    <property type="entry name" value="lytR_cpsA_psr"/>
    <property type="match status" value="1"/>
</dbReference>
<evidence type="ECO:0000313" key="7">
    <source>
        <dbReference type="Proteomes" id="UP000198507"/>
    </source>
</evidence>
<dbReference type="InterPro" id="IPR027381">
    <property type="entry name" value="LytR/CpsA/Psr_C"/>
</dbReference>
<protein>
    <submittedName>
        <fullName evidence="6">Cell envelope-related function transcriptional attenuator common domain-containing protein</fullName>
    </submittedName>
</protein>
<feature type="domain" description="LytR/CpsA/Psr regulator C-terminal" evidence="5">
    <location>
        <begin position="403"/>
        <end position="488"/>
    </location>
</feature>
<keyword evidence="3" id="KW-0472">Membrane</keyword>
<accession>A0A1I0H1T7</accession>
<dbReference type="Proteomes" id="UP000198507">
    <property type="component" value="Unassembled WGS sequence"/>
</dbReference>
<evidence type="ECO:0000259" key="5">
    <source>
        <dbReference type="Pfam" id="PF13399"/>
    </source>
</evidence>
<dbReference type="AlphaFoldDB" id="A0A1I0H1T7"/>
<dbReference type="Pfam" id="PF03816">
    <property type="entry name" value="LytR_cpsA_psr"/>
    <property type="match status" value="1"/>
</dbReference>
<comment type="similarity">
    <text evidence="1">Belongs to the LytR/CpsA/Psr (LCP) family.</text>
</comment>
<evidence type="ECO:0000313" key="6">
    <source>
        <dbReference type="EMBL" id="SET77667.1"/>
    </source>
</evidence>
<dbReference type="Gene3D" id="3.30.70.2390">
    <property type="match status" value="1"/>
</dbReference>
<gene>
    <name evidence="6" type="ORF">SAMN04488546_3560</name>
</gene>
<organism evidence="6 7">
    <name type="scientific">Geodermatophilus poikilotrophus</name>
    <dbReference type="NCBI Taxonomy" id="1333667"/>
    <lineage>
        <taxon>Bacteria</taxon>
        <taxon>Bacillati</taxon>
        <taxon>Actinomycetota</taxon>
        <taxon>Actinomycetes</taxon>
        <taxon>Geodermatophilales</taxon>
        <taxon>Geodermatophilaceae</taxon>
        <taxon>Geodermatophilus</taxon>
    </lineage>
</organism>
<proteinExistence type="inferred from homology"/>
<feature type="region of interest" description="Disordered" evidence="2">
    <location>
        <begin position="1"/>
        <end position="58"/>
    </location>
</feature>
<sequence length="519" mass="53958">MSPKNPGPPAAGGDRQLPARLDPRAGRSASGRARSRHQVGDGSEPDGPEPRRRTGRAATAARVVAGVLSVVLLAGSGWGWYLGQVAEATVNRTDAIPDSGNDGGGAAAVNLLLVGNDSRADLTEEQLAELNAGADSGVNTDTMILVHVPADGSRASFVSFPRDSYVQIPGYGWDKLNAAYAYGYADGPTSSSPEERQASGARLLVQTVSGLTGLRIDHYAEVDLLGFFNLSSVVGGVEINLCEAVDDSRWSGAVFPAGKQTISGGDALKFVRQRHGLPRSDFDRIVRQQVFIAGVLRKMLSDDVLLDLGKQRELVEAASQSLTIDQSLDLFQLAEQMQSVTAGSIEFQTVPFVGDDEDEEGRYILRLEDEDALHDWFAELSAEPETPAAATPAAPATVAPLVVTVDVYNGSGTPGLAAEAAGALRTAGFAVGSTGNADSTDYTRTVVRHAAGDEALAATLAATLPGAVVEAGEDATSGTVELVLGSDFNGVGQAVTPPAPSEPVQAEDARTAADTTCIY</sequence>
<evidence type="ECO:0000256" key="1">
    <source>
        <dbReference type="ARBA" id="ARBA00006068"/>
    </source>
</evidence>
<dbReference type="RefSeq" id="WP_091446412.1">
    <property type="nucleotide sequence ID" value="NZ_FOIE01000008.1"/>
</dbReference>
<dbReference type="PANTHER" id="PTHR33392:SF6">
    <property type="entry name" value="POLYISOPRENYL-TEICHOIC ACID--PEPTIDOGLYCAN TEICHOIC ACID TRANSFERASE TAGU"/>
    <property type="match status" value="1"/>
</dbReference>
<evidence type="ECO:0000259" key="4">
    <source>
        <dbReference type="Pfam" id="PF03816"/>
    </source>
</evidence>
<reference evidence="7" key="1">
    <citation type="submission" date="2016-10" db="EMBL/GenBank/DDBJ databases">
        <authorList>
            <person name="Varghese N."/>
            <person name="Submissions S."/>
        </authorList>
    </citation>
    <scope>NUCLEOTIDE SEQUENCE [LARGE SCALE GENOMIC DNA]</scope>
    <source>
        <strain evidence="7">DSM 44209</strain>
    </source>
</reference>
<dbReference type="OrthoDB" id="3759589at2"/>
<evidence type="ECO:0000256" key="3">
    <source>
        <dbReference type="SAM" id="Phobius"/>
    </source>
</evidence>
<feature type="transmembrane region" description="Helical" evidence="3">
    <location>
        <begin position="60"/>
        <end position="81"/>
    </location>
</feature>
<dbReference type="Gene3D" id="3.40.630.190">
    <property type="entry name" value="LCP protein"/>
    <property type="match status" value="1"/>
</dbReference>
<dbReference type="InterPro" id="IPR004474">
    <property type="entry name" value="LytR_CpsA_psr"/>
</dbReference>
<keyword evidence="3" id="KW-0812">Transmembrane</keyword>